<feature type="domain" description="HTH CENPB-type" evidence="2">
    <location>
        <begin position="21"/>
        <end position="91"/>
    </location>
</feature>
<dbReference type="InterPro" id="IPR006600">
    <property type="entry name" value="HTH_CenpB_DNA-bd_dom"/>
</dbReference>
<organism evidence="3">
    <name type="scientific">Amphimedon queenslandica</name>
    <name type="common">Sponge</name>
    <dbReference type="NCBI Taxonomy" id="400682"/>
    <lineage>
        <taxon>Eukaryota</taxon>
        <taxon>Metazoa</taxon>
        <taxon>Porifera</taxon>
        <taxon>Demospongiae</taxon>
        <taxon>Heteroscleromorpha</taxon>
        <taxon>Haplosclerida</taxon>
        <taxon>Niphatidae</taxon>
        <taxon>Amphimedon</taxon>
    </lineage>
</organism>
<dbReference type="EnsemblMetazoa" id="Aqu2.1.02183_001">
    <property type="protein sequence ID" value="Aqu2.1.02183_001"/>
    <property type="gene ID" value="Aqu2.1.02183"/>
</dbReference>
<dbReference type="InParanoid" id="A0A1X7SJH2"/>
<keyword evidence="1" id="KW-0238">DNA-binding</keyword>
<dbReference type="OrthoDB" id="10058523at2759"/>
<dbReference type="PANTHER" id="PTHR19303:SF74">
    <property type="entry name" value="POGO TRANSPOSABLE ELEMENT WITH KRAB DOMAIN"/>
    <property type="match status" value="1"/>
</dbReference>
<dbReference type="AlphaFoldDB" id="A0A1X7SJH2"/>
<evidence type="ECO:0000256" key="1">
    <source>
        <dbReference type="ARBA" id="ARBA00023125"/>
    </source>
</evidence>
<dbReference type="GO" id="GO:0003677">
    <property type="term" value="F:DNA binding"/>
    <property type="evidence" value="ECO:0007669"/>
    <property type="project" value="UniProtKB-KW"/>
</dbReference>
<proteinExistence type="predicted"/>
<reference evidence="3" key="1">
    <citation type="submission" date="2017-05" db="UniProtKB">
        <authorList>
            <consortium name="EnsemblMetazoa"/>
        </authorList>
    </citation>
    <scope>IDENTIFICATION</scope>
</reference>
<dbReference type="GO" id="GO:0005634">
    <property type="term" value="C:nucleus"/>
    <property type="evidence" value="ECO:0007669"/>
    <property type="project" value="TreeGrafter"/>
</dbReference>
<sequence>MYNVPKSTLHDRISGRVQFGSTSGPESYLSEEEERELVQFIEACTDIGFSRTKSQIIELVQHVMMHKKKDVNVSLGWWASFRRRHPHIVLRSPESVSHVRAIGTRPDILQRYFDLLEETFTEYDLYDKPTAIFNMDETGMPLNPVPPKVLSRKGTHHPVTRVSANDKSRLTVVSCCNAAGYAIPPM</sequence>
<dbReference type="InterPro" id="IPR050863">
    <property type="entry name" value="CenT-Element_Derived"/>
</dbReference>
<dbReference type="STRING" id="400682.A0A1X7SJH2"/>
<dbReference type="PANTHER" id="PTHR19303">
    <property type="entry name" value="TRANSPOSON"/>
    <property type="match status" value="1"/>
</dbReference>
<dbReference type="PROSITE" id="PS51253">
    <property type="entry name" value="HTH_CENPB"/>
    <property type="match status" value="1"/>
</dbReference>
<accession>A0A1X7SJH2</accession>
<protein>
    <recommendedName>
        <fullName evidence="2">HTH CENPB-type domain-containing protein</fullName>
    </recommendedName>
</protein>
<evidence type="ECO:0000259" key="2">
    <source>
        <dbReference type="PROSITE" id="PS51253"/>
    </source>
</evidence>
<dbReference type="Pfam" id="PF03221">
    <property type="entry name" value="HTH_Tnp_Tc5"/>
    <property type="match status" value="1"/>
</dbReference>
<evidence type="ECO:0000313" key="3">
    <source>
        <dbReference type="EnsemblMetazoa" id="Aqu2.1.02183_001"/>
    </source>
</evidence>
<name>A0A1X7SJH2_AMPQE</name>